<comment type="subunit">
    <text evidence="2 9">Forms a 24-polypeptide structural core with octahedral symmetry.</text>
</comment>
<dbReference type="Pfam" id="PF00198">
    <property type="entry name" value="2-oxoacid_dh"/>
    <property type="match status" value="1"/>
</dbReference>
<keyword evidence="5 9" id="KW-0450">Lipoyl</keyword>
<dbReference type="Gene3D" id="2.40.50.100">
    <property type="match status" value="2"/>
</dbReference>
<dbReference type="SUPFAM" id="SSF47005">
    <property type="entry name" value="Peripheral subunit-binding domain of 2-oxo acid dehydrogenase complex"/>
    <property type="match status" value="1"/>
</dbReference>
<dbReference type="InterPro" id="IPR023213">
    <property type="entry name" value="CAT-like_dom_sf"/>
</dbReference>
<proteinExistence type="inferred from homology"/>
<dbReference type="Gene3D" id="4.10.320.10">
    <property type="entry name" value="E3-binding domain"/>
    <property type="match status" value="1"/>
</dbReference>
<comment type="cofactor">
    <cofactor evidence="9">
        <name>(R)-lipoate</name>
        <dbReference type="ChEBI" id="CHEBI:83088"/>
    </cofactor>
    <text evidence="9">Binds 2 lipoyl cofactors covalently.</text>
</comment>
<dbReference type="InterPro" id="IPR000089">
    <property type="entry name" value="Biotin_lipoyl"/>
</dbReference>
<dbReference type="NCBIfam" id="TIGR01348">
    <property type="entry name" value="PDHac_trf_long"/>
    <property type="match status" value="1"/>
</dbReference>
<keyword evidence="4" id="KW-0677">Repeat</keyword>
<name>A0ABU1N9S2_9BURK</name>
<protein>
    <recommendedName>
        <fullName evidence="9">Acetyltransferase component of pyruvate dehydrogenase complex</fullName>
        <ecNumber evidence="9">2.3.1.12</ecNumber>
    </recommendedName>
</protein>
<dbReference type="PROSITE" id="PS50968">
    <property type="entry name" value="BIOTINYL_LIPOYL"/>
    <property type="match status" value="2"/>
</dbReference>
<evidence type="ECO:0000256" key="1">
    <source>
        <dbReference type="ARBA" id="ARBA00007317"/>
    </source>
</evidence>
<evidence type="ECO:0000256" key="8">
    <source>
        <dbReference type="ARBA" id="ARBA00048370"/>
    </source>
</evidence>
<dbReference type="InterPro" id="IPR011053">
    <property type="entry name" value="Single_hybrid_motif"/>
</dbReference>
<feature type="region of interest" description="Disordered" evidence="10">
    <location>
        <begin position="233"/>
        <end position="255"/>
    </location>
</feature>
<evidence type="ECO:0000259" key="11">
    <source>
        <dbReference type="PROSITE" id="PS50968"/>
    </source>
</evidence>
<feature type="domain" description="Lipoyl-binding" evidence="11">
    <location>
        <begin position="117"/>
        <end position="191"/>
    </location>
</feature>
<dbReference type="Gene3D" id="3.30.559.10">
    <property type="entry name" value="Chloramphenicol acetyltransferase-like domain"/>
    <property type="match status" value="1"/>
</dbReference>
<dbReference type="InterPro" id="IPR050743">
    <property type="entry name" value="2-oxoacid_DH_E2_comp"/>
</dbReference>
<dbReference type="PANTHER" id="PTHR43178:SF2">
    <property type="entry name" value="DIHYDROLIPOYLLYSINE-RESIDUE ACETYLTRANSFERASE COMPONENT OF PYRUVATE DEHYDROGENASE COMPLEX"/>
    <property type="match status" value="1"/>
</dbReference>
<comment type="similarity">
    <text evidence="1 9">Belongs to the 2-oxoacid dehydrogenase family.</text>
</comment>
<evidence type="ECO:0000256" key="5">
    <source>
        <dbReference type="ARBA" id="ARBA00022823"/>
    </source>
</evidence>
<evidence type="ECO:0000256" key="6">
    <source>
        <dbReference type="ARBA" id="ARBA00023315"/>
    </source>
</evidence>
<dbReference type="EMBL" id="JAVDRF010000002">
    <property type="protein sequence ID" value="MDR6535165.1"/>
    <property type="molecule type" value="Genomic_DNA"/>
</dbReference>
<dbReference type="PANTHER" id="PTHR43178">
    <property type="entry name" value="DIHYDROLIPOAMIDE ACETYLTRANSFERASE COMPONENT OF PYRUVATE DEHYDROGENASE COMPLEX"/>
    <property type="match status" value="1"/>
</dbReference>
<dbReference type="RefSeq" id="WP_309899020.1">
    <property type="nucleotide sequence ID" value="NZ_JAVDRF010000002.1"/>
</dbReference>
<sequence>MATVEVKVPDIGDFDEVAVIEVLVKVGDTVKAEQSLITVESDKASMEIPSSAAGVVKELKVGVGSKVSEGSVVLVLEGEGAAAAPAPATAPAAAAPAPAAAAPAAAPVAAPPAATGPVEVKVPDIGDFKDVAVIEVLVKPGDAIKEEQSLITVESDKASMEIPSSAAGVLKELKVKVGDKVNVGDLVAILEGSAGGAAAAAPAAAPAAASAPAAAPAGAPAAAASAAQASAPAPAAAPAHDPTVAPSGNLPHASPSVRKFARELGVPLEEVKGSGQKGRITQEDVQNFTRAVMSGATSTKAAAAKAPAGGGGEALGLLPWPKVDFTKFGPVERKDLSRIKKISGANLHRNWVMIPHVTNNDEADITELEAFRVSTNKENEKSGVKVTMLAFVIKAVVSALKKFPEFNTSMDGDQLVYKQYYHVGFAADTPNGLVVPVLRDADKKGVLQISQEMGELAKKARDGKLGAADMTGGCFSISSLGGIGGTHFTPIINAPEVAILGLSKSAMKPVWDGKQFVPRLTLPLSLSYDHRVIDGASAARFNAYLGQVLADFRRVLL</sequence>
<dbReference type="EC" id="2.3.1.12" evidence="9"/>
<dbReference type="PROSITE" id="PS51826">
    <property type="entry name" value="PSBD"/>
    <property type="match status" value="1"/>
</dbReference>
<keyword evidence="14" id="KW-1185">Reference proteome</keyword>
<evidence type="ECO:0000256" key="2">
    <source>
        <dbReference type="ARBA" id="ARBA00011484"/>
    </source>
</evidence>
<dbReference type="InterPro" id="IPR001078">
    <property type="entry name" value="2-oxoacid_DH_actylTfrase"/>
</dbReference>
<evidence type="ECO:0000256" key="3">
    <source>
        <dbReference type="ARBA" id="ARBA00022679"/>
    </source>
</evidence>
<comment type="catalytic activity">
    <reaction evidence="8 9">
        <text>N(6)-[(R)-dihydrolipoyl]-L-lysyl-[protein] + acetyl-CoA = N(6)-[(R)-S(8)-acetyldihydrolipoyl]-L-lysyl-[protein] + CoA</text>
        <dbReference type="Rhea" id="RHEA:17017"/>
        <dbReference type="Rhea" id="RHEA-COMP:10475"/>
        <dbReference type="Rhea" id="RHEA-COMP:10478"/>
        <dbReference type="ChEBI" id="CHEBI:57287"/>
        <dbReference type="ChEBI" id="CHEBI:57288"/>
        <dbReference type="ChEBI" id="CHEBI:83100"/>
        <dbReference type="ChEBI" id="CHEBI:83111"/>
        <dbReference type="EC" id="2.3.1.12"/>
    </reaction>
</comment>
<feature type="domain" description="Lipoyl-binding" evidence="11">
    <location>
        <begin position="3"/>
        <end position="77"/>
    </location>
</feature>
<keyword evidence="13" id="KW-0670">Pyruvate</keyword>
<dbReference type="Pfam" id="PF02817">
    <property type="entry name" value="E3_binding"/>
    <property type="match status" value="1"/>
</dbReference>
<comment type="caution">
    <text evidence="13">The sequence shown here is derived from an EMBL/GenBank/DDBJ whole genome shotgun (WGS) entry which is preliminary data.</text>
</comment>
<gene>
    <name evidence="13" type="ORF">J2739_000925</name>
</gene>
<evidence type="ECO:0000256" key="10">
    <source>
        <dbReference type="SAM" id="MobiDB-lite"/>
    </source>
</evidence>
<reference evidence="13 14" key="1">
    <citation type="submission" date="2023-07" db="EMBL/GenBank/DDBJ databases">
        <title>Sorghum-associated microbial communities from plants grown in Nebraska, USA.</title>
        <authorList>
            <person name="Schachtman D."/>
        </authorList>
    </citation>
    <scope>NUCLEOTIDE SEQUENCE [LARGE SCALE GENOMIC DNA]</scope>
    <source>
        <strain evidence="13 14">DS1781</strain>
    </source>
</reference>
<accession>A0ABU1N9S2</accession>
<evidence type="ECO:0000256" key="7">
    <source>
        <dbReference type="ARBA" id="ARBA00025211"/>
    </source>
</evidence>
<dbReference type="InterPro" id="IPR006256">
    <property type="entry name" value="AcTrfase_Pyrv_DH_cplx"/>
</dbReference>
<keyword evidence="3 9" id="KW-0808">Transferase</keyword>
<evidence type="ECO:0000259" key="12">
    <source>
        <dbReference type="PROSITE" id="PS51826"/>
    </source>
</evidence>
<dbReference type="SUPFAM" id="SSF52777">
    <property type="entry name" value="CoA-dependent acyltransferases"/>
    <property type="match status" value="1"/>
</dbReference>
<evidence type="ECO:0000256" key="9">
    <source>
        <dbReference type="RuleBase" id="RU361137"/>
    </source>
</evidence>
<evidence type="ECO:0000313" key="14">
    <source>
        <dbReference type="Proteomes" id="UP001184230"/>
    </source>
</evidence>
<dbReference type="SUPFAM" id="SSF51230">
    <property type="entry name" value="Single hybrid motif"/>
    <property type="match status" value="2"/>
</dbReference>
<dbReference type="InterPro" id="IPR036625">
    <property type="entry name" value="E3-bd_dom_sf"/>
</dbReference>
<dbReference type="Proteomes" id="UP001184230">
    <property type="component" value="Unassembled WGS sequence"/>
</dbReference>
<organism evidence="13 14">
    <name type="scientific">Variovorax soli</name>
    <dbReference type="NCBI Taxonomy" id="376815"/>
    <lineage>
        <taxon>Bacteria</taxon>
        <taxon>Pseudomonadati</taxon>
        <taxon>Pseudomonadota</taxon>
        <taxon>Betaproteobacteria</taxon>
        <taxon>Burkholderiales</taxon>
        <taxon>Comamonadaceae</taxon>
        <taxon>Variovorax</taxon>
    </lineage>
</organism>
<comment type="function">
    <text evidence="7">The pyruvate dehydrogenase complex catalyzes the overall conversion of pyruvate to acetyl-CoA and CO(2). It contains multiple copies of three enzymatic components: pyruvate dehydrogenase (E1), dihydrolipoamide acetyltransferase (E2) and lipoamide dehydrogenase (E3).</text>
</comment>
<dbReference type="Pfam" id="PF00364">
    <property type="entry name" value="Biotin_lipoyl"/>
    <property type="match status" value="2"/>
</dbReference>
<feature type="domain" description="Peripheral subunit-binding (PSBD)" evidence="12">
    <location>
        <begin position="252"/>
        <end position="289"/>
    </location>
</feature>
<dbReference type="PROSITE" id="PS00189">
    <property type="entry name" value="LIPOYL"/>
    <property type="match status" value="2"/>
</dbReference>
<evidence type="ECO:0000313" key="13">
    <source>
        <dbReference type="EMBL" id="MDR6535165.1"/>
    </source>
</evidence>
<dbReference type="InterPro" id="IPR004167">
    <property type="entry name" value="PSBD"/>
</dbReference>
<evidence type="ECO:0000256" key="4">
    <source>
        <dbReference type="ARBA" id="ARBA00022737"/>
    </source>
</evidence>
<dbReference type="InterPro" id="IPR003016">
    <property type="entry name" value="2-oxoA_DH_lipoyl-BS"/>
</dbReference>
<keyword evidence="6 9" id="KW-0012">Acyltransferase</keyword>
<dbReference type="CDD" id="cd06849">
    <property type="entry name" value="lipoyl_domain"/>
    <property type="match status" value="2"/>
</dbReference>
<dbReference type="GO" id="GO:0004742">
    <property type="term" value="F:dihydrolipoyllysine-residue acetyltransferase activity"/>
    <property type="evidence" value="ECO:0007669"/>
    <property type="project" value="UniProtKB-EC"/>
</dbReference>